<proteinExistence type="predicted"/>
<accession>A0A803QFD3</accession>
<sequence length="224" mass="24732">MCFLVMGYRESSAIGSLGVPQPPPNIFLNRGITAAKYLKRKEFFNCSYKEFDSWFWKNVVKSKAILKKGACKRVADGRDTRIWGDPWIPHMRNFLPRPNGSPVTDDRSVAELFSNDGGWDIHKLNNLFDRETVSAILQGGAPSGTDLHATIFPLPSPPSTVSWNHLGRVVWVQTSSVDFSDALCGIAATCCLAISTAKDIGAKFVIVESDSRIVTNALNGKEFH</sequence>
<evidence type="ECO:0000313" key="2">
    <source>
        <dbReference type="Proteomes" id="UP000596661"/>
    </source>
</evidence>
<protein>
    <recommendedName>
        <fullName evidence="3">RNase H type-1 domain-containing protein</fullName>
    </recommendedName>
</protein>
<reference evidence="1" key="2">
    <citation type="submission" date="2021-03" db="UniProtKB">
        <authorList>
            <consortium name="EnsemblPlants"/>
        </authorList>
    </citation>
    <scope>IDENTIFICATION</scope>
</reference>
<name>A0A803QFD3_CANSA</name>
<keyword evidence="2" id="KW-1185">Reference proteome</keyword>
<dbReference type="EMBL" id="UZAU01000718">
    <property type="status" value="NOT_ANNOTATED_CDS"/>
    <property type="molecule type" value="Genomic_DNA"/>
</dbReference>
<evidence type="ECO:0008006" key="3">
    <source>
        <dbReference type="Google" id="ProtNLM"/>
    </source>
</evidence>
<organism evidence="1 2">
    <name type="scientific">Cannabis sativa</name>
    <name type="common">Hemp</name>
    <name type="synonym">Marijuana</name>
    <dbReference type="NCBI Taxonomy" id="3483"/>
    <lineage>
        <taxon>Eukaryota</taxon>
        <taxon>Viridiplantae</taxon>
        <taxon>Streptophyta</taxon>
        <taxon>Embryophyta</taxon>
        <taxon>Tracheophyta</taxon>
        <taxon>Spermatophyta</taxon>
        <taxon>Magnoliopsida</taxon>
        <taxon>eudicotyledons</taxon>
        <taxon>Gunneridae</taxon>
        <taxon>Pentapetalae</taxon>
        <taxon>rosids</taxon>
        <taxon>fabids</taxon>
        <taxon>Rosales</taxon>
        <taxon>Cannabaceae</taxon>
        <taxon>Cannabis</taxon>
    </lineage>
</organism>
<dbReference type="Gramene" id="evm.model.09.197">
    <property type="protein sequence ID" value="cds.evm.model.09.197"/>
    <property type="gene ID" value="evm.TU.09.197"/>
</dbReference>
<dbReference type="AlphaFoldDB" id="A0A803QFD3"/>
<dbReference type="EnsemblPlants" id="evm.model.09.197">
    <property type="protein sequence ID" value="cds.evm.model.09.197"/>
    <property type="gene ID" value="evm.TU.09.197"/>
</dbReference>
<evidence type="ECO:0000313" key="1">
    <source>
        <dbReference type="EnsemblPlants" id="cds.evm.model.09.197"/>
    </source>
</evidence>
<reference evidence="1" key="1">
    <citation type="submission" date="2018-11" db="EMBL/GenBank/DDBJ databases">
        <authorList>
            <person name="Grassa J C."/>
        </authorList>
    </citation>
    <scope>NUCLEOTIDE SEQUENCE [LARGE SCALE GENOMIC DNA]</scope>
</reference>
<dbReference type="Proteomes" id="UP000596661">
    <property type="component" value="Chromosome 9"/>
</dbReference>